<dbReference type="AlphaFoldDB" id="A0A1C1CH02"/>
<keyword evidence="2" id="KW-1185">Reference proteome</keyword>
<organism evidence="1 2">
    <name type="scientific">Cladophialophora carrionii</name>
    <dbReference type="NCBI Taxonomy" id="86049"/>
    <lineage>
        <taxon>Eukaryota</taxon>
        <taxon>Fungi</taxon>
        <taxon>Dikarya</taxon>
        <taxon>Ascomycota</taxon>
        <taxon>Pezizomycotina</taxon>
        <taxon>Eurotiomycetes</taxon>
        <taxon>Chaetothyriomycetidae</taxon>
        <taxon>Chaetothyriales</taxon>
        <taxon>Herpotrichiellaceae</taxon>
        <taxon>Cladophialophora</taxon>
    </lineage>
</organism>
<dbReference type="Proteomes" id="UP000094526">
    <property type="component" value="Unassembled WGS sequence"/>
</dbReference>
<reference evidence="2" key="1">
    <citation type="submission" date="2015-07" db="EMBL/GenBank/DDBJ databases">
        <authorList>
            <person name="Teixeira M.M."/>
            <person name="Souza R.C."/>
            <person name="Almeida L.G."/>
            <person name="Vicente V.A."/>
            <person name="de Hoog S."/>
            <person name="Bocca A.L."/>
            <person name="de Almeida S.R."/>
            <person name="Vasconcelos A.T."/>
            <person name="Felipe M.S."/>
        </authorList>
    </citation>
    <scope>NUCLEOTIDE SEQUENCE [LARGE SCALE GENOMIC DNA]</scope>
    <source>
        <strain evidence="2">KSF</strain>
    </source>
</reference>
<dbReference type="EMBL" id="LGRB01000013">
    <property type="protein sequence ID" value="OCT47793.1"/>
    <property type="molecule type" value="Genomic_DNA"/>
</dbReference>
<accession>A0A1C1CH02</accession>
<evidence type="ECO:0000313" key="1">
    <source>
        <dbReference type="EMBL" id="OCT47793.1"/>
    </source>
</evidence>
<proteinExistence type="predicted"/>
<gene>
    <name evidence="1" type="ORF">CLCR_03732</name>
</gene>
<name>A0A1C1CH02_9EURO</name>
<comment type="caution">
    <text evidence="1">The sequence shown here is derived from an EMBL/GenBank/DDBJ whole genome shotgun (WGS) entry which is preliminary data.</text>
</comment>
<protein>
    <submittedName>
        <fullName evidence="1">Uncharacterized protein</fullName>
    </submittedName>
</protein>
<dbReference type="VEuPathDB" id="FungiDB:CLCR_03732"/>
<sequence length="160" mass="18212">MSEDAVASVYKRARSRPPSIPNGDMHLDMGRGIWGTEAMHRRWRMHAPIVLGPSAIHRSVYSSHGFSSFSWAKINPSWANVNNFFLNSSRILEMDTYSSYVEQSAEVDPRLQSVFGYLERRHLHERCQNCTFLDGTLVNFELGAQPSRRLPGQVTFQAPV</sequence>
<evidence type="ECO:0000313" key="2">
    <source>
        <dbReference type="Proteomes" id="UP000094526"/>
    </source>
</evidence>